<gene>
    <name evidence="1" type="ORF">DSM00_2714</name>
</gene>
<name>A0A4Q0P3S3_9FLAO</name>
<dbReference type="OrthoDB" id="872894at2"/>
<dbReference type="Proteomes" id="UP000289238">
    <property type="component" value="Unassembled WGS sequence"/>
</dbReference>
<dbReference type="AlphaFoldDB" id="A0A4Q0P3S3"/>
<dbReference type="InterPro" id="IPR024992">
    <property type="entry name" value="DUF3891"/>
</dbReference>
<dbReference type="EMBL" id="QOVM01000006">
    <property type="protein sequence ID" value="RXG21197.1"/>
    <property type="molecule type" value="Genomic_DNA"/>
</dbReference>
<proteinExistence type="predicted"/>
<accession>A0A4Q0P3S3</accession>
<evidence type="ECO:0000313" key="1">
    <source>
        <dbReference type="EMBL" id="RXG21197.1"/>
    </source>
</evidence>
<organism evidence="1 2">
    <name type="scientific">Leeuwenhoekiella aequorea</name>
    <dbReference type="NCBI Taxonomy" id="283736"/>
    <lineage>
        <taxon>Bacteria</taxon>
        <taxon>Pseudomonadati</taxon>
        <taxon>Bacteroidota</taxon>
        <taxon>Flavobacteriia</taxon>
        <taxon>Flavobacteriales</taxon>
        <taxon>Flavobacteriaceae</taxon>
        <taxon>Leeuwenhoekiella</taxon>
    </lineage>
</organism>
<reference evidence="1 2" key="1">
    <citation type="submission" date="2018-07" db="EMBL/GenBank/DDBJ databases">
        <title>Leeuwenhoekiella genomics.</title>
        <authorList>
            <person name="Tahon G."/>
            <person name="Willems A."/>
        </authorList>
    </citation>
    <scope>NUCLEOTIDE SEQUENCE [LARGE SCALE GENOMIC DNA]</scope>
    <source>
        <strain evidence="1 2">LMG 22550</strain>
    </source>
</reference>
<sequence length="241" mass="28171">MIVAYDINETRIITQTHHAHIAGFICNHLKSEYRSLFFSEVIAAIFYHETQETDFNYTRQLNDLGQPISFDKPDITLEELAEKTNKILDKLKTRSLLVAALVSSHLQFLSPQVFTSGLVYKSNSNLDRKAMRLYKIKKADYDYLYGIVRFCDRLSLMICQNEFPDAQRSFDINNALDNKIHQLKDKNGRLIIDPWPFVGTELTIHYEYHKLKQRSFKNSETFYKAVDESRIGLEKIIFSKT</sequence>
<protein>
    <recommendedName>
        <fullName evidence="3">DUF3891 family protein</fullName>
    </recommendedName>
</protein>
<keyword evidence="2" id="KW-1185">Reference proteome</keyword>
<dbReference type="RefSeq" id="WP_128758464.1">
    <property type="nucleotide sequence ID" value="NZ_QOVM01000006.1"/>
</dbReference>
<comment type="caution">
    <text evidence="1">The sequence shown here is derived from an EMBL/GenBank/DDBJ whole genome shotgun (WGS) entry which is preliminary data.</text>
</comment>
<evidence type="ECO:0000313" key="2">
    <source>
        <dbReference type="Proteomes" id="UP000289238"/>
    </source>
</evidence>
<dbReference type="Pfam" id="PF13030">
    <property type="entry name" value="DUF3891"/>
    <property type="match status" value="1"/>
</dbReference>
<evidence type="ECO:0008006" key="3">
    <source>
        <dbReference type="Google" id="ProtNLM"/>
    </source>
</evidence>